<gene>
    <name evidence="2" type="ORF">M404DRAFT_35693</name>
</gene>
<feature type="compositionally biased region" description="Low complexity" evidence="1">
    <location>
        <begin position="81"/>
        <end position="93"/>
    </location>
</feature>
<feature type="compositionally biased region" description="Polar residues" evidence="1">
    <location>
        <begin position="48"/>
        <end position="58"/>
    </location>
</feature>
<name>A0A0C3MY44_PISTI</name>
<feature type="region of interest" description="Disordered" evidence="1">
    <location>
        <begin position="1"/>
        <end position="128"/>
    </location>
</feature>
<reference evidence="3" key="2">
    <citation type="submission" date="2015-01" db="EMBL/GenBank/DDBJ databases">
        <title>Evolutionary Origins and Diversification of the Mycorrhizal Mutualists.</title>
        <authorList>
            <consortium name="DOE Joint Genome Institute"/>
            <consortium name="Mycorrhizal Genomics Consortium"/>
            <person name="Kohler A."/>
            <person name="Kuo A."/>
            <person name="Nagy L.G."/>
            <person name="Floudas D."/>
            <person name="Copeland A."/>
            <person name="Barry K.W."/>
            <person name="Cichocki N."/>
            <person name="Veneault-Fourrey C."/>
            <person name="LaButti K."/>
            <person name="Lindquist E.A."/>
            <person name="Lipzen A."/>
            <person name="Lundell T."/>
            <person name="Morin E."/>
            <person name="Murat C."/>
            <person name="Riley R."/>
            <person name="Ohm R."/>
            <person name="Sun H."/>
            <person name="Tunlid A."/>
            <person name="Henrissat B."/>
            <person name="Grigoriev I.V."/>
            <person name="Hibbett D.S."/>
            <person name="Martin F."/>
        </authorList>
    </citation>
    <scope>NUCLEOTIDE SEQUENCE [LARGE SCALE GENOMIC DNA]</scope>
    <source>
        <strain evidence="3">Marx 270</strain>
    </source>
</reference>
<feature type="compositionally biased region" description="Basic and acidic residues" evidence="1">
    <location>
        <begin position="97"/>
        <end position="106"/>
    </location>
</feature>
<dbReference type="InParanoid" id="A0A0C3MY44"/>
<proteinExistence type="predicted"/>
<evidence type="ECO:0000256" key="1">
    <source>
        <dbReference type="SAM" id="MobiDB-lite"/>
    </source>
</evidence>
<dbReference type="AlphaFoldDB" id="A0A0C3MY44"/>
<dbReference type="HOGENOM" id="CLU_1960459_0_0_1"/>
<dbReference type="Proteomes" id="UP000054217">
    <property type="component" value="Unassembled WGS sequence"/>
</dbReference>
<organism evidence="2 3">
    <name type="scientific">Pisolithus tinctorius Marx 270</name>
    <dbReference type="NCBI Taxonomy" id="870435"/>
    <lineage>
        <taxon>Eukaryota</taxon>
        <taxon>Fungi</taxon>
        <taxon>Dikarya</taxon>
        <taxon>Basidiomycota</taxon>
        <taxon>Agaricomycotina</taxon>
        <taxon>Agaricomycetes</taxon>
        <taxon>Agaricomycetidae</taxon>
        <taxon>Boletales</taxon>
        <taxon>Sclerodermatineae</taxon>
        <taxon>Pisolithaceae</taxon>
        <taxon>Pisolithus</taxon>
    </lineage>
</organism>
<feature type="compositionally biased region" description="Polar residues" evidence="1">
    <location>
        <begin position="1"/>
        <end position="18"/>
    </location>
</feature>
<sequence length="128" mass="13204">MPTTSYAPPSWPSANQPPFHSFAAGNPIPPTLTTSHHPAPSTIALVHSRSTFNWHSDQSAPPPGTPSSFTPPTAPSLFNGSSVSSIKPSSSISACMERSRKQKADNDNDQSVISGALSSTAASTTSSA</sequence>
<evidence type="ECO:0000313" key="2">
    <source>
        <dbReference type="EMBL" id="KIN93819.1"/>
    </source>
</evidence>
<dbReference type="EMBL" id="KN832132">
    <property type="protein sequence ID" value="KIN93819.1"/>
    <property type="molecule type" value="Genomic_DNA"/>
</dbReference>
<reference evidence="2 3" key="1">
    <citation type="submission" date="2014-04" db="EMBL/GenBank/DDBJ databases">
        <authorList>
            <consortium name="DOE Joint Genome Institute"/>
            <person name="Kuo A."/>
            <person name="Kohler A."/>
            <person name="Costa M.D."/>
            <person name="Nagy L.G."/>
            <person name="Floudas D."/>
            <person name="Copeland A."/>
            <person name="Barry K.W."/>
            <person name="Cichocki N."/>
            <person name="Veneault-Fourrey C."/>
            <person name="LaButti K."/>
            <person name="Lindquist E.A."/>
            <person name="Lipzen A."/>
            <person name="Lundell T."/>
            <person name="Morin E."/>
            <person name="Murat C."/>
            <person name="Sun H."/>
            <person name="Tunlid A."/>
            <person name="Henrissat B."/>
            <person name="Grigoriev I.V."/>
            <person name="Hibbett D.S."/>
            <person name="Martin F."/>
            <person name="Nordberg H.P."/>
            <person name="Cantor M.N."/>
            <person name="Hua S.X."/>
        </authorList>
    </citation>
    <scope>NUCLEOTIDE SEQUENCE [LARGE SCALE GENOMIC DNA]</scope>
    <source>
        <strain evidence="2 3">Marx 270</strain>
    </source>
</reference>
<evidence type="ECO:0000313" key="3">
    <source>
        <dbReference type="Proteomes" id="UP000054217"/>
    </source>
</evidence>
<keyword evidence="3" id="KW-1185">Reference proteome</keyword>
<protein>
    <submittedName>
        <fullName evidence="2">Uncharacterized protein</fullName>
    </submittedName>
</protein>
<accession>A0A0C3MY44</accession>
<feature type="compositionally biased region" description="Low complexity" evidence="1">
    <location>
        <begin position="118"/>
        <end position="128"/>
    </location>
</feature>